<dbReference type="OrthoDB" id="4020944at2759"/>
<sequence length="253" mass="28995">MKSNVRRSNLHTQETDYSSDYESFLSLGQDNEKERRSTRQPNDSTMYSKLLSNAARLELESITLKETICDGLKLVKNFPTNDLTVAIQKVNEIQKDLETIKLARSTDETSVTLINQELKDIKNTLEKISIPPQESSSVSSKTNEIHESAHHIEFQLNSVVQIIRTLVEHTQKKDLQINQKLYKQEQAYSKLLSQSESQTKDLQEIKEFLKLALPRIVSLENSYRSLQTANNSGIRRSNTSINGTNSQKKRRLL</sequence>
<name>A0A8J5QS97_9ASCO</name>
<keyword evidence="3" id="KW-1185">Reference proteome</keyword>
<proteinExistence type="predicted"/>
<dbReference type="RefSeq" id="XP_049264589.1">
    <property type="nucleotide sequence ID" value="XM_049405813.1"/>
</dbReference>
<reference evidence="2 3" key="1">
    <citation type="journal article" date="2021" name="DNA Res.">
        <title>Genome analysis of Candida subhashii reveals its hybrid nature and dual mitochondrial genome conformations.</title>
        <authorList>
            <person name="Mixao V."/>
            <person name="Hegedusova E."/>
            <person name="Saus E."/>
            <person name="Pryszcz L.P."/>
            <person name="Cillingova A."/>
            <person name="Nosek J."/>
            <person name="Gabaldon T."/>
        </authorList>
    </citation>
    <scope>NUCLEOTIDE SEQUENCE [LARGE SCALE GENOMIC DNA]</scope>
    <source>
        <strain evidence="2 3">CBS 10753</strain>
    </source>
</reference>
<dbReference type="AlphaFoldDB" id="A0A8J5QS97"/>
<evidence type="ECO:0000313" key="3">
    <source>
        <dbReference type="Proteomes" id="UP000694255"/>
    </source>
</evidence>
<comment type="caution">
    <text evidence="2">The sequence shown here is derived from an EMBL/GenBank/DDBJ whole genome shotgun (WGS) entry which is preliminary data.</text>
</comment>
<feature type="compositionally biased region" description="Polar residues" evidence="1">
    <location>
        <begin position="10"/>
        <end position="29"/>
    </location>
</feature>
<protein>
    <submittedName>
        <fullName evidence="2">Uncharacterized protein</fullName>
    </submittedName>
</protein>
<gene>
    <name evidence="2" type="ORF">J8A68_002098</name>
</gene>
<evidence type="ECO:0000313" key="2">
    <source>
        <dbReference type="EMBL" id="KAG7664357.1"/>
    </source>
</evidence>
<evidence type="ECO:0000256" key="1">
    <source>
        <dbReference type="SAM" id="MobiDB-lite"/>
    </source>
</evidence>
<feature type="compositionally biased region" description="Polar residues" evidence="1">
    <location>
        <begin position="229"/>
        <end position="246"/>
    </location>
</feature>
<accession>A0A8J5QS97</accession>
<organism evidence="2 3">
    <name type="scientific">[Candida] subhashii</name>
    <dbReference type="NCBI Taxonomy" id="561895"/>
    <lineage>
        <taxon>Eukaryota</taxon>
        <taxon>Fungi</taxon>
        <taxon>Dikarya</taxon>
        <taxon>Ascomycota</taxon>
        <taxon>Saccharomycotina</taxon>
        <taxon>Pichiomycetes</taxon>
        <taxon>Debaryomycetaceae</taxon>
        <taxon>Spathaspora</taxon>
    </lineage>
</organism>
<dbReference type="EMBL" id="JAGSYN010000096">
    <property type="protein sequence ID" value="KAG7664357.1"/>
    <property type="molecule type" value="Genomic_DNA"/>
</dbReference>
<dbReference type="Proteomes" id="UP000694255">
    <property type="component" value="Unassembled WGS sequence"/>
</dbReference>
<feature type="region of interest" description="Disordered" evidence="1">
    <location>
        <begin position="1"/>
        <end position="46"/>
    </location>
</feature>
<feature type="region of interest" description="Disordered" evidence="1">
    <location>
        <begin position="229"/>
        <end position="253"/>
    </location>
</feature>
<dbReference type="GeneID" id="73468899"/>